<evidence type="ECO:0000313" key="1">
    <source>
        <dbReference type="EMBL" id="JAE17434.1"/>
    </source>
</evidence>
<reference evidence="1" key="2">
    <citation type="journal article" date="2015" name="Data Brief">
        <title>Shoot transcriptome of the giant reed, Arundo donax.</title>
        <authorList>
            <person name="Barrero R.A."/>
            <person name="Guerrero F.D."/>
            <person name="Moolhuijzen P."/>
            <person name="Goolsby J.A."/>
            <person name="Tidwell J."/>
            <person name="Bellgard S.E."/>
            <person name="Bellgard M.I."/>
        </authorList>
    </citation>
    <scope>NUCLEOTIDE SEQUENCE</scope>
    <source>
        <tissue evidence="1">Shoot tissue taken approximately 20 cm above the soil surface</tissue>
    </source>
</reference>
<accession>A0A0A9G1S4</accession>
<sequence length="16" mass="2009">MISCTKYQFHLELHMQ</sequence>
<reference evidence="1" key="1">
    <citation type="submission" date="2014-09" db="EMBL/GenBank/DDBJ databases">
        <authorList>
            <person name="Magalhaes I.L.F."/>
            <person name="Oliveira U."/>
            <person name="Santos F.R."/>
            <person name="Vidigal T.H.D.A."/>
            <person name="Brescovit A.D."/>
            <person name="Santos A.J."/>
        </authorList>
    </citation>
    <scope>NUCLEOTIDE SEQUENCE</scope>
    <source>
        <tissue evidence="1">Shoot tissue taken approximately 20 cm above the soil surface</tissue>
    </source>
</reference>
<proteinExistence type="predicted"/>
<dbReference type="AlphaFoldDB" id="A0A0A9G1S4"/>
<dbReference type="EMBL" id="GBRH01180462">
    <property type="protein sequence ID" value="JAE17434.1"/>
    <property type="molecule type" value="Transcribed_RNA"/>
</dbReference>
<protein>
    <submittedName>
        <fullName evidence="1">Uncharacterized protein</fullName>
    </submittedName>
</protein>
<name>A0A0A9G1S4_ARUDO</name>
<organism evidence="1">
    <name type="scientific">Arundo donax</name>
    <name type="common">Giant reed</name>
    <name type="synonym">Donax arundinaceus</name>
    <dbReference type="NCBI Taxonomy" id="35708"/>
    <lineage>
        <taxon>Eukaryota</taxon>
        <taxon>Viridiplantae</taxon>
        <taxon>Streptophyta</taxon>
        <taxon>Embryophyta</taxon>
        <taxon>Tracheophyta</taxon>
        <taxon>Spermatophyta</taxon>
        <taxon>Magnoliopsida</taxon>
        <taxon>Liliopsida</taxon>
        <taxon>Poales</taxon>
        <taxon>Poaceae</taxon>
        <taxon>PACMAD clade</taxon>
        <taxon>Arundinoideae</taxon>
        <taxon>Arundineae</taxon>
        <taxon>Arundo</taxon>
    </lineage>
</organism>